<feature type="transmembrane region" description="Helical" evidence="1">
    <location>
        <begin position="54"/>
        <end position="73"/>
    </location>
</feature>
<name>A0A2T5PA53_9PSED</name>
<dbReference type="PIRSF" id="PIRSF015875">
    <property type="entry name" value="UCP015875"/>
    <property type="match status" value="1"/>
</dbReference>
<feature type="transmembrane region" description="Helical" evidence="1">
    <location>
        <begin position="122"/>
        <end position="142"/>
    </location>
</feature>
<evidence type="ECO:0008006" key="4">
    <source>
        <dbReference type="Google" id="ProtNLM"/>
    </source>
</evidence>
<evidence type="ECO:0000313" key="3">
    <source>
        <dbReference type="Proteomes" id="UP000244064"/>
    </source>
</evidence>
<reference evidence="2" key="1">
    <citation type="submission" date="2018-04" db="EMBL/GenBank/DDBJ databases">
        <title>Pseudomonas sp. nov., isolated from mangrove soil.</title>
        <authorList>
            <person name="Chen C."/>
        </authorList>
    </citation>
    <scope>NUCLEOTIDE SEQUENCE [LARGE SCALE GENOMIC DNA]</scope>
    <source>
        <strain evidence="2">TC-11</strain>
    </source>
</reference>
<feature type="transmembrane region" description="Helical" evidence="1">
    <location>
        <begin position="85"/>
        <end position="110"/>
    </location>
</feature>
<protein>
    <recommendedName>
        <fullName evidence="4">Copper resistance protein D domain-containing protein</fullName>
    </recommendedName>
</protein>
<evidence type="ECO:0000313" key="2">
    <source>
        <dbReference type="EMBL" id="PTU74594.1"/>
    </source>
</evidence>
<evidence type="ECO:0000256" key="1">
    <source>
        <dbReference type="SAM" id="Phobius"/>
    </source>
</evidence>
<dbReference type="Proteomes" id="UP000244064">
    <property type="component" value="Unassembled WGS sequence"/>
</dbReference>
<keyword evidence="3" id="KW-1185">Reference proteome</keyword>
<keyword evidence="1" id="KW-0472">Membrane</keyword>
<accession>A0A2T5PA53</accession>
<feature type="transmembrane region" description="Helical" evidence="1">
    <location>
        <begin position="6"/>
        <end position="28"/>
    </location>
</feature>
<dbReference type="InterPro" id="IPR007418">
    <property type="entry name" value="DUF474"/>
</dbReference>
<proteinExistence type="predicted"/>
<sequence>MSYAILLILHLAAAVAFIGTLFYQVVIWRAATSELAESSLQEVSARLSAVTRKVLHWVVLVLYGAGIGLAWHYRGVLADPFGSPFATLLTLKILLALSIVGHYLAIAVLLRRGRLTVRRNRLLHLAVLLQMLLIIVLAKGMFHFS</sequence>
<organism evidence="2 3">
    <name type="scientific">Pseudomonas mangrovi</name>
    <dbReference type="NCBI Taxonomy" id="2161748"/>
    <lineage>
        <taxon>Bacteria</taxon>
        <taxon>Pseudomonadati</taxon>
        <taxon>Pseudomonadota</taxon>
        <taxon>Gammaproteobacteria</taxon>
        <taxon>Pseudomonadales</taxon>
        <taxon>Pseudomonadaceae</taxon>
        <taxon>Pseudomonas</taxon>
    </lineage>
</organism>
<dbReference type="EMBL" id="QASN01000017">
    <property type="protein sequence ID" value="PTU74594.1"/>
    <property type="molecule type" value="Genomic_DNA"/>
</dbReference>
<keyword evidence="1" id="KW-0812">Transmembrane</keyword>
<dbReference type="RefSeq" id="WP_108107289.1">
    <property type="nucleotide sequence ID" value="NZ_QASN01000017.1"/>
</dbReference>
<gene>
    <name evidence="2" type="ORF">DBO85_10955</name>
</gene>
<dbReference type="OrthoDB" id="5955722at2"/>
<dbReference type="AlphaFoldDB" id="A0A2T5PA53"/>
<keyword evidence="1" id="KW-1133">Transmembrane helix</keyword>
<comment type="caution">
    <text evidence="2">The sequence shown here is derived from an EMBL/GenBank/DDBJ whole genome shotgun (WGS) entry which is preliminary data.</text>
</comment>